<dbReference type="SUPFAM" id="SSF56281">
    <property type="entry name" value="Metallo-hydrolase/oxidoreductase"/>
    <property type="match status" value="1"/>
</dbReference>
<gene>
    <name evidence="2" type="ORF">A9R00_06465</name>
</gene>
<protein>
    <submittedName>
        <fullName evidence="2">Alkyl/aryl-sulfatase</fullName>
    </submittedName>
</protein>
<dbReference type="GO" id="GO:0018741">
    <property type="term" value="F:linear primary-alkylsulfatase activity"/>
    <property type="evidence" value="ECO:0007669"/>
    <property type="project" value="InterPro"/>
</dbReference>
<dbReference type="Gene3D" id="3.60.15.30">
    <property type="entry name" value="Metallo-beta-lactamase domain"/>
    <property type="match status" value="1"/>
</dbReference>
<evidence type="ECO:0000313" key="2">
    <source>
        <dbReference type="EMBL" id="OUS40352.1"/>
    </source>
</evidence>
<organism evidence="2 3">
    <name type="scientific">Oleispira antarctica</name>
    <dbReference type="NCBI Taxonomy" id="188908"/>
    <lineage>
        <taxon>Bacteria</taxon>
        <taxon>Pseudomonadati</taxon>
        <taxon>Pseudomonadota</taxon>
        <taxon>Gammaproteobacteria</taxon>
        <taxon>Oceanospirillales</taxon>
        <taxon>Oceanospirillaceae</taxon>
        <taxon>Oleispira</taxon>
    </lineage>
</organism>
<dbReference type="AlphaFoldDB" id="A0A1Y5HZ61"/>
<dbReference type="SMART" id="SM00849">
    <property type="entry name" value="Lactamase_B"/>
    <property type="match status" value="1"/>
</dbReference>
<sequence length="350" mass="38489">MRPSYLFALPLLASLSACDTSLKLEEGSDAQGHTAPTAVTLKANQAVIANRPFSNQADFEDAKRGLIAQDESLVTLDQNGKSVWDMPAYDFIKYKGANGDAPASVNPSLWRQESLNNLHGLYKVKDGIYQLRGYDLANMSIIEGDKGWILVDPLTAKETADKALKFAQKHLGTKPITAVIYTHSHIDHFGGIEGILANMTEQEQKDLRIIAPEGFMEEATSENIIAGMAMGRRASYMYGRSLARSERGHVGTGLGKGPAFGRFALLQPTELVGETGKTLNIDGVPFEFQYVPGSEAPAEFTFYLPEHKTYCGAEMLSRNMHNLYTLRGAKVRDANIWSAYIVEARDMFAQ</sequence>
<dbReference type="InterPro" id="IPR001279">
    <property type="entry name" value="Metallo-B-lactamas"/>
</dbReference>
<dbReference type="PANTHER" id="PTHR43223">
    <property type="entry name" value="ALKYL/ARYL-SULFATASE"/>
    <property type="match status" value="1"/>
</dbReference>
<dbReference type="GO" id="GO:0018909">
    <property type="term" value="P:dodecyl sulfate metabolic process"/>
    <property type="evidence" value="ECO:0007669"/>
    <property type="project" value="InterPro"/>
</dbReference>
<dbReference type="EMBL" id="MABE01000363">
    <property type="protein sequence ID" value="OUS40352.1"/>
    <property type="molecule type" value="Genomic_DNA"/>
</dbReference>
<reference evidence="3" key="1">
    <citation type="journal article" date="2017" name="Proc. Natl. Acad. Sci. U.S.A.">
        <title>Simulation of Deepwater Horizon oil plume reveals substrate specialization within a complex community of hydrocarbon degraders.</title>
        <authorList>
            <person name="Hu P."/>
            <person name="Dubinsky E.A."/>
            <person name="Probst A.J."/>
            <person name="Wang J."/>
            <person name="Sieber C.M.K."/>
            <person name="Tom L.M."/>
            <person name="Gardinali P."/>
            <person name="Banfield J.F."/>
            <person name="Atlas R.M."/>
            <person name="Andersen G.L."/>
        </authorList>
    </citation>
    <scope>NUCLEOTIDE SEQUENCE [LARGE SCALE GENOMIC DNA]</scope>
</reference>
<feature type="domain" description="Metallo-beta-lactamase" evidence="1">
    <location>
        <begin position="136"/>
        <end position="345"/>
    </location>
</feature>
<dbReference type="CDD" id="cd07710">
    <property type="entry name" value="arylsulfatase_Sdsa1-like_MBL-fold"/>
    <property type="match status" value="1"/>
</dbReference>
<dbReference type="InterPro" id="IPR044097">
    <property type="entry name" value="Bds1/SdsA1_MBL-fold"/>
</dbReference>
<dbReference type="InterPro" id="IPR052195">
    <property type="entry name" value="Bact_Alkyl/Aryl-Sulfatase"/>
</dbReference>
<comment type="caution">
    <text evidence="2">The sequence shown here is derived from an EMBL/GenBank/DDBJ whole genome shotgun (WGS) entry which is preliminary data.</text>
</comment>
<dbReference type="Proteomes" id="UP000227088">
    <property type="component" value="Unassembled WGS sequence"/>
</dbReference>
<dbReference type="InterPro" id="IPR036866">
    <property type="entry name" value="RibonucZ/Hydroxyglut_hydro"/>
</dbReference>
<dbReference type="Pfam" id="PF00753">
    <property type="entry name" value="Lactamase_B"/>
    <property type="match status" value="1"/>
</dbReference>
<name>A0A1Y5HZ61_OLEAN</name>
<evidence type="ECO:0000259" key="1">
    <source>
        <dbReference type="SMART" id="SM00849"/>
    </source>
</evidence>
<dbReference type="PANTHER" id="PTHR43223:SF1">
    <property type="entry name" value="ALKYL_ARYL-SULFATASE BDS1"/>
    <property type="match status" value="1"/>
</dbReference>
<accession>A0A1Y5HZ61</accession>
<dbReference type="PROSITE" id="PS51257">
    <property type="entry name" value="PROKAR_LIPOPROTEIN"/>
    <property type="match status" value="1"/>
</dbReference>
<evidence type="ECO:0000313" key="3">
    <source>
        <dbReference type="Proteomes" id="UP000227088"/>
    </source>
</evidence>
<feature type="non-terminal residue" evidence="2">
    <location>
        <position position="350"/>
    </location>
</feature>
<proteinExistence type="predicted"/>